<dbReference type="EMBL" id="VDUW01000002">
    <property type="protein sequence ID" value="TXL66833.1"/>
    <property type="molecule type" value="Genomic_DNA"/>
</dbReference>
<feature type="active site" description="Proton donor/acceptor" evidence="3">
    <location>
        <position position="79"/>
    </location>
</feature>
<dbReference type="Pfam" id="PF08540">
    <property type="entry name" value="HMG_CoA_synt_C"/>
    <property type="match status" value="1"/>
</dbReference>
<sequence>MQIGIDKINFYTPHLYVDMNKLAIARNQEPEKFTIGIGQDEMAVAPITQDPVTLAANAAWNMLDEADKEQIDFVIFGTESGIDHSKSGAVYVHHLLGLKKEARAIEVKQACYGGTAAIQLAKGHIALNPTSKVLVLASDIARYGLNTPGEVTQGAGAVAILISADPRILVLEDEVSYRTDEIMDFWRPVYSDTAYVDGKYSNEQYISFFSHVWTAHKEKTGFDLNDFEALCYHLPYTKMGLKALRTIYDDKTEADKERLVENYQISTRYNRKVGNIYTASLYLSLLSLLEQQENLRDGSRIGLFSYGSGAVGEFFTGILQPNYRKYLHTAEHTTMFEKRQEVSIAEYEEIFKQELPKDGSTLDLNIEEDPAPICVAGIKDHMRQYVNKQKV</sequence>
<dbReference type="Proteomes" id="UP000321574">
    <property type="component" value="Unassembled WGS sequence"/>
</dbReference>
<evidence type="ECO:0000256" key="1">
    <source>
        <dbReference type="ARBA" id="ARBA00007061"/>
    </source>
</evidence>
<feature type="active site" description="Acyl-thioester intermediate" evidence="3">
    <location>
        <position position="111"/>
    </location>
</feature>
<dbReference type="InterPro" id="IPR013746">
    <property type="entry name" value="HMG_CoA_synt_C_dom"/>
</dbReference>
<dbReference type="OrthoDB" id="9769523at2"/>
<organism evidence="7 8">
    <name type="scientific">Cerasibacillus terrae</name>
    <dbReference type="NCBI Taxonomy" id="2498845"/>
    <lineage>
        <taxon>Bacteria</taxon>
        <taxon>Bacillati</taxon>
        <taxon>Bacillota</taxon>
        <taxon>Bacilli</taxon>
        <taxon>Bacillales</taxon>
        <taxon>Bacillaceae</taxon>
        <taxon>Cerasibacillus</taxon>
    </lineage>
</organism>
<comment type="similarity">
    <text evidence="1">Belongs to the thiolase-like superfamily. HMG-CoA synthase family.</text>
</comment>
<dbReference type="RefSeq" id="WP_147666233.1">
    <property type="nucleotide sequence ID" value="NZ_VDUW01000002.1"/>
</dbReference>
<feature type="domain" description="Hydroxymethylglutaryl-coenzyme A synthase N-terminal" evidence="5">
    <location>
        <begin position="2"/>
        <end position="165"/>
    </location>
</feature>
<dbReference type="AlphaFoldDB" id="A0A5C8P0K8"/>
<dbReference type="CDD" id="cd00827">
    <property type="entry name" value="init_cond_enzymes"/>
    <property type="match status" value="1"/>
</dbReference>
<evidence type="ECO:0000256" key="4">
    <source>
        <dbReference type="PIRSR" id="PIRSR611554-2"/>
    </source>
</evidence>
<keyword evidence="2 7" id="KW-0808">Transferase</keyword>
<feature type="binding site" evidence="4">
    <location>
        <position position="275"/>
    </location>
    <ligand>
        <name>(3S)-3-hydroxy-3-methylglutaryl-CoA</name>
        <dbReference type="ChEBI" id="CHEBI:43074"/>
    </ligand>
</feature>
<name>A0A5C8P0K8_9BACI</name>
<comment type="caution">
    <text evidence="7">The sequence shown here is derived from an EMBL/GenBank/DDBJ whole genome shotgun (WGS) entry which is preliminary data.</text>
</comment>
<dbReference type="PANTHER" id="PTHR43323">
    <property type="entry name" value="3-HYDROXY-3-METHYLGLUTARYL COENZYME A SYNTHASE"/>
    <property type="match status" value="1"/>
</dbReference>
<feature type="domain" description="Hydroxymethylglutaryl-coenzyme A synthase C-terminal" evidence="6">
    <location>
        <begin position="256"/>
        <end position="353"/>
    </location>
</feature>
<evidence type="ECO:0000259" key="6">
    <source>
        <dbReference type="Pfam" id="PF08540"/>
    </source>
</evidence>
<evidence type="ECO:0000259" key="5">
    <source>
        <dbReference type="Pfam" id="PF01154"/>
    </source>
</evidence>
<evidence type="ECO:0000313" key="8">
    <source>
        <dbReference type="Proteomes" id="UP000321574"/>
    </source>
</evidence>
<evidence type="ECO:0000313" key="7">
    <source>
        <dbReference type="EMBL" id="TXL66833.1"/>
    </source>
</evidence>
<dbReference type="Pfam" id="PF01154">
    <property type="entry name" value="HMG_CoA_synt_N"/>
    <property type="match status" value="1"/>
</dbReference>
<accession>A0A5C8P0K8</accession>
<feature type="binding site" evidence="4">
    <location>
        <position position="143"/>
    </location>
    <ligand>
        <name>(3S)-3-hydroxy-3-methylglutaryl-CoA</name>
        <dbReference type="ChEBI" id="CHEBI:43074"/>
    </ligand>
</feature>
<dbReference type="GO" id="GO:0004421">
    <property type="term" value="F:hydroxymethylglutaryl-CoA synthase activity"/>
    <property type="evidence" value="ECO:0007669"/>
    <property type="project" value="UniProtKB-EC"/>
</dbReference>
<gene>
    <name evidence="7" type="ORF">FHP05_05535</name>
</gene>
<evidence type="ECO:0000256" key="2">
    <source>
        <dbReference type="ARBA" id="ARBA00022679"/>
    </source>
</evidence>
<dbReference type="PANTHER" id="PTHR43323:SF2">
    <property type="entry name" value="HYDROXYMETHYLGLUTARYL-COA SYNTHASE"/>
    <property type="match status" value="1"/>
</dbReference>
<feature type="binding site" evidence="4">
    <location>
        <position position="242"/>
    </location>
    <ligand>
        <name>(3S)-3-hydroxy-3-methylglutaryl-CoA</name>
        <dbReference type="ChEBI" id="CHEBI:43074"/>
    </ligand>
</feature>
<protein>
    <submittedName>
        <fullName evidence="7">Hydroxymethylglutaryl-CoA synthase</fullName>
        <ecNumber evidence="7">2.3.3.10</ecNumber>
    </submittedName>
</protein>
<dbReference type="EC" id="2.3.3.10" evidence="7"/>
<keyword evidence="8" id="KW-1185">Reference proteome</keyword>
<reference evidence="7 8" key="1">
    <citation type="submission" date="2019-06" db="EMBL/GenBank/DDBJ databases">
        <title>Cerasibacillus sp. nov., isolated from maize field.</title>
        <authorList>
            <person name="Lin S.-Y."/>
            <person name="Tsai C.-F."/>
            <person name="Young C.-C."/>
        </authorList>
    </citation>
    <scope>NUCLEOTIDE SEQUENCE [LARGE SCALE GENOMIC DNA]</scope>
    <source>
        <strain evidence="7 8">CC-CFT480</strain>
    </source>
</reference>
<dbReference type="InterPro" id="IPR016039">
    <property type="entry name" value="Thiolase-like"/>
</dbReference>
<evidence type="ECO:0000256" key="3">
    <source>
        <dbReference type="PIRSR" id="PIRSR611554-1"/>
    </source>
</evidence>
<dbReference type="SUPFAM" id="SSF53901">
    <property type="entry name" value="Thiolase-like"/>
    <property type="match status" value="2"/>
</dbReference>
<dbReference type="InterPro" id="IPR013528">
    <property type="entry name" value="HMG_CoA_synth_N"/>
</dbReference>
<keyword evidence="7" id="KW-0012">Acyltransferase</keyword>
<dbReference type="NCBIfam" id="TIGR01835">
    <property type="entry name" value="HMG-CoA-S_prok"/>
    <property type="match status" value="1"/>
</dbReference>
<proteinExistence type="inferred from homology"/>
<dbReference type="Gene3D" id="3.40.47.10">
    <property type="match status" value="2"/>
</dbReference>
<dbReference type="GO" id="GO:0006084">
    <property type="term" value="P:acetyl-CoA metabolic process"/>
    <property type="evidence" value="ECO:0007669"/>
    <property type="project" value="InterPro"/>
</dbReference>
<feature type="active site" description="Proton donor/acceptor" evidence="3">
    <location>
        <position position="233"/>
    </location>
</feature>
<dbReference type="InterPro" id="IPR011554">
    <property type="entry name" value="HMG_CoA_synthase_prok"/>
</dbReference>